<reference evidence="3 4" key="1">
    <citation type="submission" date="2024-02" db="EMBL/GenBank/DDBJ databases">
        <title>Lysinimicrobium sediminis NBRC 112286.</title>
        <authorList>
            <person name="Ichikawa N."/>
            <person name="Katano-Makiyama Y."/>
            <person name="Hidaka K."/>
        </authorList>
    </citation>
    <scope>NUCLEOTIDE SEQUENCE [LARGE SCALE GENOMIC DNA]</scope>
    <source>
        <strain evidence="3 4">NBRC 112286</strain>
    </source>
</reference>
<gene>
    <name evidence="3" type="ORF">Lsed01_00347</name>
</gene>
<keyword evidence="4" id="KW-1185">Reference proteome</keyword>
<dbReference type="SUPFAM" id="SSF46785">
    <property type="entry name" value="Winged helix' DNA-binding domain"/>
    <property type="match status" value="1"/>
</dbReference>
<feature type="domain" description="HTH marR-type" evidence="2">
    <location>
        <begin position="48"/>
        <end position="183"/>
    </location>
</feature>
<organism evidence="3 4">
    <name type="scientific">Demequina sediminis</name>
    <dbReference type="NCBI Taxonomy" id="1930058"/>
    <lineage>
        <taxon>Bacteria</taxon>
        <taxon>Bacillati</taxon>
        <taxon>Actinomycetota</taxon>
        <taxon>Actinomycetes</taxon>
        <taxon>Micrococcales</taxon>
        <taxon>Demequinaceae</taxon>
        <taxon>Demequina</taxon>
    </lineage>
</organism>
<evidence type="ECO:0000313" key="4">
    <source>
        <dbReference type="Proteomes" id="UP001426770"/>
    </source>
</evidence>
<accession>A0ABP9WDM9</accession>
<evidence type="ECO:0000256" key="1">
    <source>
        <dbReference type="SAM" id="MobiDB-lite"/>
    </source>
</evidence>
<evidence type="ECO:0000313" key="3">
    <source>
        <dbReference type="EMBL" id="GAA5517930.1"/>
    </source>
</evidence>
<dbReference type="Pfam" id="PF12802">
    <property type="entry name" value="MarR_2"/>
    <property type="match status" value="1"/>
</dbReference>
<dbReference type="InterPro" id="IPR036390">
    <property type="entry name" value="WH_DNA-bd_sf"/>
</dbReference>
<dbReference type="InterPro" id="IPR000835">
    <property type="entry name" value="HTH_MarR-typ"/>
</dbReference>
<dbReference type="Proteomes" id="UP001426770">
    <property type="component" value="Unassembled WGS sequence"/>
</dbReference>
<dbReference type="PANTHER" id="PTHR33164:SF99">
    <property type="entry name" value="MARR FAMILY REGULATORY PROTEIN"/>
    <property type="match status" value="1"/>
</dbReference>
<dbReference type="SMART" id="SM00347">
    <property type="entry name" value="HTH_MARR"/>
    <property type="match status" value="1"/>
</dbReference>
<dbReference type="PANTHER" id="PTHR33164">
    <property type="entry name" value="TRANSCRIPTIONAL REGULATOR, MARR FAMILY"/>
    <property type="match status" value="1"/>
</dbReference>
<dbReference type="PROSITE" id="PS50995">
    <property type="entry name" value="HTH_MARR_2"/>
    <property type="match status" value="1"/>
</dbReference>
<protein>
    <recommendedName>
        <fullName evidence="2">HTH marR-type domain-containing protein</fullName>
    </recommendedName>
</protein>
<name>A0ABP9WDM9_9MICO</name>
<comment type="caution">
    <text evidence="3">The sequence shown here is derived from an EMBL/GenBank/DDBJ whole genome shotgun (WGS) entry which is preliminary data.</text>
</comment>
<sequence>MHLQSWIPGPSTLGRDDAPREWAGPFRDTHGARLYDGRVETLGPDARDLALWRALALMGRRLVAGLEQRLQAGVGISVPDLDILMALDASPGRLRAGSLGEMLGWEKSRISHHVSRMEARGLVQRVSCDEDHRGTWVEIGDAGRLALDAALPIFAAHLREGLVDVVPQDEADVVARVALRVLDASPATSCQAEIDRLGVELGVREPAAS</sequence>
<feature type="region of interest" description="Disordered" evidence="1">
    <location>
        <begin position="1"/>
        <end position="22"/>
    </location>
</feature>
<dbReference type="EMBL" id="BAABRR010000001">
    <property type="protein sequence ID" value="GAA5517930.1"/>
    <property type="molecule type" value="Genomic_DNA"/>
</dbReference>
<evidence type="ECO:0000259" key="2">
    <source>
        <dbReference type="PROSITE" id="PS50995"/>
    </source>
</evidence>
<dbReference type="InterPro" id="IPR036388">
    <property type="entry name" value="WH-like_DNA-bd_sf"/>
</dbReference>
<dbReference type="Gene3D" id="1.10.10.10">
    <property type="entry name" value="Winged helix-like DNA-binding domain superfamily/Winged helix DNA-binding domain"/>
    <property type="match status" value="1"/>
</dbReference>
<dbReference type="InterPro" id="IPR039422">
    <property type="entry name" value="MarR/SlyA-like"/>
</dbReference>
<proteinExistence type="predicted"/>